<feature type="domain" description="Major facilitator superfamily (MFS) profile" evidence="6">
    <location>
        <begin position="1"/>
        <end position="174"/>
    </location>
</feature>
<dbReference type="AlphaFoldDB" id="A0AAW0UD48"/>
<feature type="transmembrane region" description="Helical" evidence="5">
    <location>
        <begin position="52"/>
        <end position="71"/>
    </location>
</feature>
<evidence type="ECO:0000256" key="2">
    <source>
        <dbReference type="ARBA" id="ARBA00022692"/>
    </source>
</evidence>
<dbReference type="SUPFAM" id="SSF103473">
    <property type="entry name" value="MFS general substrate transporter"/>
    <property type="match status" value="1"/>
</dbReference>
<keyword evidence="8" id="KW-1185">Reference proteome</keyword>
<keyword evidence="3 5" id="KW-1133">Transmembrane helix</keyword>
<evidence type="ECO:0000313" key="7">
    <source>
        <dbReference type="EMBL" id="KAK8397158.1"/>
    </source>
</evidence>
<evidence type="ECO:0000256" key="5">
    <source>
        <dbReference type="SAM" id="Phobius"/>
    </source>
</evidence>
<reference evidence="7 8" key="1">
    <citation type="submission" date="2023-03" db="EMBL/GenBank/DDBJ databases">
        <title>High-quality genome of Scylla paramamosain provides insights in environmental adaptation.</title>
        <authorList>
            <person name="Zhang L."/>
        </authorList>
    </citation>
    <scope>NUCLEOTIDE SEQUENCE [LARGE SCALE GENOMIC DNA]</scope>
    <source>
        <strain evidence="7">LZ_2023a</strain>
        <tissue evidence="7">Muscle</tissue>
    </source>
</reference>
<organism evidence="7 8">
    <name type="scientific">Scylla paramamosain</name>
    <name type="common">Mud crab</name>
    <dbReference type="NCBI Taxonomy" id="85552"/>
    <lineage>
        <taxon>Eukaryota</taxon>
        <taxon>Metazoa</taxon>
        <taxon>Ecdysozoa</taxon>
        <taxon>Arthropoda</taxon>
        <taxon>Crustacea</taxon>
        <taxon>Multicrustacea</taxon>
        <taxon>Malacostraca</taxon>
        <taxon>Eumalacostraca</taxon>
        <taxon>Eucarida</taxon>
        <taxon>Decapoda</taxon>
        <taxon>Pleocyemata</taxon>
        <taxon>Brachyura</taxon>
        <taxon>Eubrachyura</taxon>
        <taxon>Portunoidea</taxon>
        <taxon>Portunidae</taxon>
        <taxon>Portuninae</taxon>
        <taxon>Scylla</taxon>
    </lineage>
</organism>
<evidence type="ECO:0000313" key="8">
    <source>
        <dbReference type="Proteomes" id="UP001487740"/>
    </source>
</evidence>
<keyword evidence="4 5" id="KW-0472">Membrane</keyword>
<evidence type="ECO:0000259" key="6">
    <source>
        <dbReference type="PROSITE" id="PS50850"/>
    </source>
</evidence>
<dbReference type="InterPro" id="IPR005828">
    <property type="entry name" value="MFS_sugar_transport-like"/>
</dbReference>
<proteinExistence type="predicted"/>
<name>A0AAW0UD48_SCYPA</name>
<dbReference type="Gene3D" id="1.20.1250.20">
    <property type="entry name" value="MFS general substrate transporter like domains"/>
    <property type="match status" value="1"/>
</dbReference>
<accession>A0AAW0UD48</accession>
<evidence type="ECO:0000256" key="1">
    <source>
        <dbReference type="ARBA" id="ARBA00004141"/>
    </source>
</evidence>
<sequence length="174" mass="19402">MTRQWDLVCERRALYSTTFSVSHLLRTISSLCQGLVIDVFGRGRVAKVCGTLYVLCGVLAACASSLQMYLVLRGIEALLEAHLYVACFVLSLELCTPRQRPAVGNLFAVPYAFGCMALPGLGLLVKDWRYLQLLTTTVWRLLEKRGQDRNVAKRLDDYQADECVYAFRCPVGGA</sequence>
<dbReference type="GO" id="GO:0016020">
    <property type="term" value="C:membrane"/>
    <property type="evidence" value="ECO:0007669"/>
    <property type="project" value="UniProtKB-SubCell"/>
</dbReference>
<feature type="transmembrane region" description="Helical" evidence="5">
    <location>
        <begin position="102"/>
        <end position="125"/>
    </location>
</feature>
<gene>
    <name evidence="7" type="ORF">O3P69_004693</name>
</gene>
<dbReference type="GO" id="GO:0022857">
    <property type="term" value="F:transmembrane transporter activity"/>
    <property type="evidence" value="ECO:0007669"/>
    <property type="project" value="InterPro"/>
</dbReference>
<comment type="caution">
    <text evidence="7">The sequence shown here is derived from an EMBL/GenBank/DDBJ whole genome shotgun (WGS) entry which is preliminary data.</text>
</comment>
<dbReference type="Pfam" id="PF00083">
    <property type="entry name" value="Sugar_tr"/>
    <property type="match status" value="1"/>
</dbReference>
<dbReference type="PROSITE" id="PS50850">
    <property type="entry name" value="MFS"/>
    <property type="match status" value="1"/>
</dbReference>
<dbReference type="EMBL" id="JARAKH010000014">
    <property type="protein sequence ID" value="KAK8397158.1"/>
    <property type="molecule type" value="Genomic_DNA"/>
</dbReference>
<comment type="subcellular location">
    <subcellularLocation>
        <location evidence="1">Membrane</location>
        <topology evidence="1">Multi-pass membrane protein</topology>
    </subcellularLocation>
</comment>
<dbReference type="InterPro" id="IPR020846">
    <property type="entry name" value="MFS_dom"/>
</dbReference>
<evidence type="ECO:0000256" key="3">
    <source>
        <dbReference type="ARBA" id="ARBA00022989"/>
    </source>
</evidence>
<dbReference type="Proteomes" id="UP001487740">
    <property type="component" value="Unassembled WGS sequence"/>
</dbReference>
<evidence type="ECO:0000256" key="4">
    <source>
        <dbReference type="ARBA" id="ARBA00023136"/>
    </source>
</evidence>
<dbReference type="PANTHER" id="PTHR24064">
    <property type="entry name" value="SOLUTE CARRIER FAMILY 22 MEMBER"/>
    <property type="match status" value="1"/>
</dbReference>
<protein>
    <recommendedName>
        <fullName evidence="6">Major facilitator superfamily (MFS) profile domain-containing protein</fullName>
    </recommendedName>
</protein>
<keyword evidence="2 5" id="KW-0812">Transmembrane</keyword>
<dbReference type="InterPro" id="IPR036259">
    <property type="entry name" value="MFS_trans_sf"/>
</dbReference>